<accession>A0A2M4B1N3</accession>
<evidence type="ECO:0000313" key="2">
    <source>
        <dbReference type="EMBL" id="MBW46925.1"/>
    </source>
</evidence>
<keyword evidence="1" id="KW-0732">Signal</keyword>
<dbReference type="EMBL" id="GGFK01013604">
    <property type="protein sequence ID" value="MBW46925.1"/>
    <property type="molecule type" value="Transcribed_RNA"/>
</dbReference>
<protein>
    <submittedName>
        <fullName evidence="2">Putative secreted protein</fullName>
    </submittedName>
</protein>
<reference evidence="2" key="1">
    <citation type="submission" date="2018-01" db="EMBL/GenBank/DDBJ databases">
        <title>An insight into the sialome of Amazonian anophelines.</title>
        <authorList>
            <person name="Ribeiro J.M."/>
            <person name="Scarpassa V."/>
            <person name="Calvo E."/>
        </authorList>
    </citation>
    <scope>NUCLEOTIDE SEQUENCE</scope>
    <source>
        <tissue evidence="2">Salivary glands</tissue>
    </source>
</reference>
<sequence length="66" mass="6805">MKIFGPCFRASIAVAALTSSIVSALHSRPAISFGRPPAPFTYTSSVGHWTMAVAVPAGNGASSLER</sequence>
<organism evidence="2">
    <name type="scientific">Anopheles triannulatus</name>
    <dbReference type="NCBI Taxonomy" id="58253"/>
    <lineage>
        <taxon>Eukaryota</taxon>
        <taxon>Metazoa</taxon>
        <taxon>Ecdysozoa</taxon>
        <taxon>Arthropoda</taxon>
        <taxon>Hexapoda</taxon>
        <taxon>Insecta</taxon>
        <taxon>Pterygota</taxon>
        <taxon>Neoptera</taxon>
        <taxon>Endopterygota</taxon>
        <taxon>Diptera</taxon>
        <taxon>Nematocera</taxon>
        <taxon>Culicoidea</taxon>
        <taxon>Culicidae</taxon>
        <taxon>Anophelinae</taxon>
        <taxon>Anopheles</taxon>
    </lineage>
</organism>
<feature type="signal peptide" evidence="1">
    <location>
        <begin position="1"/>
        <end position="24"/>
    </location>
</feature>
<proteinExistence type="predicted"/>
<name>A0A2M4B1N3_9DIPT</name>
<feature type="chain" id="PRO_5014947638" evidence="1">
    <location>
        <begin position="25"/>
        <end position="66"/>
    </location>
</feature>
<dbReference type="AlphaFoldDB" id="A0A2M4B1N3"/>
<evidence type="ECO:0000256" key="1">
    <source>
        <dbReference type="SAM" id="SignalP"/>
    </source>
</evidence>